<accession>A0A7Y9K0S9</accession>
<dbReference type="RefSeq" id="WP_179506874.1">
    <property type="nucleotide sequence ID" value="NZ_JACCBY010000001.1"/>
</dbReference>
<dbReference type="Proteomes" id="UP000517753">
    <property type="component" value="Unassembled WGS sequence"/>
</dbReference>
<protein>
    <submittedName>
        <fullName evidence="2">Uncharacterized protein</fullName>
    </submittedName>
</protein>
<dbReference type="AlphaFoldDB" id="A0A7Y9K0S9"/>
<organism evidence="2 3">
    <name type="scientific">Sphingomonas melonis</name>
    <dbReference type="NCBI Taxonomy" id="152682"/>
    <lineage>
        <taxon>Bacteria</taxon>
        <taxon>Pseudomonadati</taxon>
        <taxon>Pseudomonadota</taxon>
        <taxon>Alphaproteobacteria</taxon>
        <taxon>Sphingomonadales</taxon>
        <taxon>Sphingomonadaceae</taxon>
        <taxon>Sphingomonas</taxon>
    </lineage>
</organism>
<proteinExistence type="predicted"/>
<evidence type="ECO:0000313" key="3">
    <source>
        <dbReference type="Proteomes" id="UP000517753"/>
    </source>
</evidence>
<dbReference type="EMBL" id="JACCBY010000001">
    <property type="protein sequence ID" value="NYD88249.1"/>
    <property type="molecule type" value="Genomic_DNA"/>
</dbReference>
<reference evidence="2 3" key="2">
    <citation type="submission" date="2020-08" db="EMBL/GenBank/DDBJ databases">
        <title>The Agave Microbiome: Exploring the role of microbial communities in plant adaptations to desert environments.</title>
        <authorList>
            <person name="Partida-Martinez L.P."/>
        </authorList>
    </citation>
    <scope>NUCLEOTIDE SEQUENCE [LARGE SCALE GENOMIC DNA]</scope>
    <source>
        <strain evidence="2 3">AS2.3</strain>
    </source>
</reference>
<name>A0A7Y9K0S9_9SPHN</name>
<feature type="compositionally biased region" description="Low complexity" evidence="1">
    <location>
        <begin position="60"/>
        <end position="73"/>
    </location>
</feature>
<comment type="caution">
    <text evidence="2">The sequence shown here is derived from an EMBL/GenBank/DDBJ whole genome shotgun (WGS) entry which is preliminary data.</text>
</comment>
<evidence type="ECO:0000256" key="1">
    <source>
        <dbReference type="SAM" id="MobiDB-lite"/>
    </source>
</evidence>
<gene>
    <name evidence="2" type="ORF">HD841_000018</name>
</gene>
<keyword evidence="3" id="KW-1185">Reference proteome</keyword>
<sequence length="154" mass="16049">MMDLSRVTEAGVQSWAETPSILRRSASLGLLIASGWLLTGCDPVPAERDVPGANANLSPGEDAQADGARAGAGPSPSRSADALPSEVAVFIKRRDSCDQLRGEDAADEAHAADFARKLDDSCAGTDAQLADLREHHANNPAVMAALAHYDADVE</sequence>
<feature type="region of interest" description="Disordered" evidence="1">
    <location>
        <begin position="48"/>
        <end position="83"/>
    </location>
</feature>
<evidence type="ECO:0000313" key="2">
    <source>
        <dbReference type="EMBL" id="NYD88249.1"/>
    </source>
</evidence>
<reference evidence="2 3" key="1">
    <citation type="submission" date="2020-07" db="EMBL/GenBank/DDBJ databases">
        <authorList>
            <person name="Partida-Martinez L."/>
            <person name="Huntemann M."/>
            <person name="Clum A."/>
            <person name="Wang J."/>
            <person name="Palaniappan K."/>
            <person name="Ritter S."/>
            <person name="Chen I.-M."/>
            <person name="Stamatis D."/>
            <person name="Reddy T."/>
            <person name="O'Malley R."/>
            <person name="Daum C."/>
            <person name="Shapiro N."/>
            <person name="Ivanova N."/>
            <person name="Kyrpides N."/>
            <person name="Woyke T."/>
        </authorList>
    </citation>
    <scope>NUCLEOTIDE SEQUENCE [LARGE SCALE GENOMIC DNA]</scope>
    <source>
        <strain evidence="2 3">AS2.3</strain>
    </source>
</reference>